<dbReference type="GO" id="GO:0015267">
    <property type="term" value="F:channel activity"/>
    <property type="evidence" value="ECO:0007669"/>
    <property type="project" value="TreeGrafter"/>
</dbReference>
<keyword evidence="4 6" id="KW-0472">Membrane</keyword>
<comment type="subcellular location">
    <subcellularLocation>
        <location evidence="1">Membrane</location>
        <topology evidence="1">Multi-pass membrane protein</topology>
    </subcellularLocation>
</comment>
<dbReference type="PANTHER" id="PTHR21191:SF8">
    <property type="entry name" value="AQUAPORIN-12A-RELATED"/>
    <property type="match status" value="1"/>
</dbReference>
<evidence type="ECO:0000313" key="9">
    <source>
        <dbReference type="RefSeq" id="XP_032813784.1"/>
    </source>
</evidence>
<reference evidence="9" key="1">
    <citation type="submission" date="2025-08" db="UniProtKB">
        <authorList>
            <consortium name="RefSeq"/>
        </authorList>
    </citation>
    <scope>IDENTIFICATION</scope>
    <source>
        <tissue evidence="9">Sperm</tissue>
    </source>
</reference>
<feature type="transmembrane region" description="Helical" evidence="6">
    <location>
        <begin position="242"/>
        <end position="264"/>
    </location>
</feature>
<feature type="chain" id="PRO_5042462172" evidence="7">
    <location>
        <begin position="28"/>
        <end position="378"/>
    </location>
</feature>
<protein>
    <submittedName>
        <fullName evidence="9">Aquaporin-12A-like</fullName>
    </submittedName>
</protein>
<dbReference type="InterPro" id="IPR051883">
    <property type="entry name" value="AQP11/12_channel"/>
</dbReference>
<feature type="region of interest" description="Disordered" evidence="5">
    <location>
        <begin position="319"/>
        <end position="378"/>
    </location>
</feature>
<keyword evidence="7" id="KW-0732">Signal</keyword>
<keyword evidence="3 6" id="KW-1133">Transmembrane helix</keyword>
<dbReference type="SUPFAM" id="SSF81338">
    <property type="entry name" value="Aquaporin-like"/>
    <property type="match status" value="1"/>
</dbReference>
<dbReference type="GO" id="GO:0016020">
    <property type="term" value="C:membrane"/>
    <property type="evidence" value="ECO:0007669"/>
    <property type="project" value="UniProtKB-SubCell"/>
</dbReference>
<dbReference type="GO" id="GO:0005737">
    <property type="term" value="C:cytoplasm"/>
    <property type="evidence" value="ECO:0007669"/>
    <property type="project" value="TreeGrafter"/>
</dbReference>
<feature type="compositionally biased region" description="Low complexity" evidence="5">
    <location>
        <begin position="331"/>
        <end position="367"/>
    </location>
</feature>
<dbReference type="InterPro" id="IPR023271">
    <property type="entry name" value="Aquaporin-like"/>
</dbReference>
<dbReference type="RefSeq" id="XP_032813784.1">
    <property type="nucleotide sequence ID" value="XM_032957893.1"/>
</dbReference>
<dbReference type="Gene3D" id="1.20.1080.10">
    <property type="entry name" value="Glycerol uptake facilitator protein"/>
    <property type="match status" value="1"/>
</dbReference>
<proteinExistence type="predicted"/>
<gene>
    <name evidence="9" type="primary">LOC116944331</name>
</gene>
<organism evidence="8 9">
    <name type="scientific">Petromyzon marinus</name>
    <name type="common">Sea lamprey</name>
    <dbReference type="NCBI Taxonomy" id="7757"/>
    <lineage>
        <taxon>Eukaryota</taxon>
        <taxon>Metazoa</taxon>
        <taxon>Chordata</taxon>
        <taxon>Craniata</taxon>
        <taxon>Vertebrata</taxon>
        <taxon>Cyclostomata</taxon>
        <taxon>Hyperoartia</taxon>
        <taxon>Petromyzontiformes</taxon>
        <taxon>Petromyzontidae</taxon>
        <taxon>Petromyzon</taxon>
    </lineage>
</organism>
<accession>A0AAJ7WXG9</accession>
<evidence type="ECO:0000256" key="2">
    <source>
        <dbReference type="ARBA" id="ARBA00022692"/>
    </source>
</evidence>
<feature type="region of interest" description="Disordered" evidence="5">
    <location>
        <begin position="187"/>
        <end position="233"/>
    </location>
</feature>
<evidence type="ECO:0000256" key="4">
    <source>
        <dbReference type="ARBA" id="ARBA00023136"/>
    </source>
</evidence>
<name>A0AAJ7WXG9_PETMA</name>
<keyword evidence="2 6" id="KW-0812">Transmembrane</keyword>
<keyword evidence="8" id="KW-1185">Reference proteome</keyword>
<dbReference type="KEGG" id="pmrn:116944331"/>
<evidence type="ECO:0000256" key="1">
    <source>
        <dbReference type="ARBA" id="ARBA00004141"/>
    </source>
</evidence>
<evidence type="ECO:0000256" key="5">
    <source>
        <dbReference type="SAM" id="MobiDB-lite"/>
    </source>
</evidence>
<feature type="transmembrane region" description="Helical" evidence="6">
    <location>
        <begin position="284"/>
        <end position="303"/>
    </location>
</feature>
<evidence type="ECO:0000256" key="7">
    <source>
        <dbReference type="SAM" id="SignalP"/>
    </source>
</evidence>
<evidence type="ECO:0000256" key="3">
    <source>
        <dbReference type="ARBA" id="ARBA00022989"/>
    </source>
</evidence>
<evidence type="ECO:0000313" key="8">
    <source>
        <dbReference type="Proteomes" id="UP001318040"/>
    </source>
</evidence>
<feature type="signal peptide" evidence="7">
    <location>
        <begin position="1"/>
        <end position="27"/>
    </location>
</feature>
<dbReference type="AlphaFoldDB" id="A0AAJ7WXG9"/>
<evidence type="ECO:0000256" key="6">
    <source>
        <dbReference type="SAM" id="Phobius"/>
    </source>
</evidence>
<dbReference type="Proteomes" id="UP001318040">
    <property type="component" value="Chromosome 21"/>
</dbReference>
<dbReference type="PANTHER" id="PTHR21191">
    <property type="entry name" value="AQUAPORIN"/>
    <property type="match status" value="1"/>
</dbReference>
<sequence length="378" mass="37794">MSLNVCLGSLLVVVASCALLLRWAACALEVRALAGPAEGSGARGVRAALEIAAGAAGALAVAHGGSHPLTQGHPVVALVSTLDASLPCLHLAVLLVAQAVGALAGRLCVERLWATQFSFHHVIRHMLARAGECVVSPPPAVVVVPTATTTATAADGGHQALIEAMLTEAALSVVLALVVLRLGVPSSTSSAKAGGASTTTTTTTTSSGGDVGTTTSTTSSSSSRRSGGSGRVDVGPVSRTRALFIAACVATLSCIVESTSLGVFNPAVALALMWGCSTPSPSRLGLVYLLAPVLGALLAVFLYRGRVPLLFSRQLLYRTKPRPGPPPRPAQPAATAAPQLRARTQGAGKKAVTAAAAPAATPTGKAASLNAGKRGKAQ</sequence>